<sequence>MTTSVEHSSSPLQAPLDAKEVEHLHAICDRQSVYELKLLLKRDSLFNPKRPLIITSSDEIAATDSQTRIAKIPTKFTRLNPSLVEKTEIVLPIDHPSITIPSTFIESASGPLKGFQWISCSSYNNHHEQVQRSSKKYQSASPLIRVIESFLGHQADKDMIAELPKWELYDQFLLFQSNAFQTSSSSNKLSRLLEGDRRAEFFAAVASEFKVTHVARKGLIDRNDVSRQPRLEPLHGIFDHKLSKDGQPSSFDQVFWTSTKFPTPQGVLKYVWAPSQTMYSRGNSPEKRRIACLDNVAGSIVVDMCCGIGFFAFGYLLAGAAKVIGCEISPWAVEGLRRGAILNKIPYEIIEPGNLTTDLLDTTSSRLLIFPGRNELALPIYRNRATHVNLGLLPSSVEFLPQAVDALLPEGGWLHIHGELAVGGGPSGRLDGAQIWATQLVDHVLRLGRQSATVIGIHWIKSIGPAKEHLVVELQVGAQQSH</sequence>
<proteinExistence type="predicted"/>
<accession>A0ACC0DY11</accession>
<evidence type="ECO:0000313" key="1">
    <source>
        <dbReference type="EMBL" id="KAI7940875.1"/>
    </source>
</evidence>
<comment type="caution">
    <text evidence="1">The sequence shown here is derived from an EMBL/GenBank/DDBJ whole genome shotgun (WGS) entry which is preliminary data.</text>
</comment>
<dbReference type="Proteomes" id="UP001060170">
    <property type="component" value="Chromosome 13"/>
</dbReference>
<reference evidence="2" key="2">
    <citation type="journal article" date="2018" name="Mol. Plant Microbe Interact.">
        <title>Genome sequence resources for the wheat stripe rust pathogen (Puccinia striiformis f. sp. tritici) and the barley stripe rust pathogen (Puccinia striiformis f. sp. hordei).</title>
        <authorList>
            <person name="Xia C."/>
            <person name="Wang M."/>
            <person name="Yin C."/>
            <person name="Cornejo O.E."/>
            <person name="Hulbert S.H."/>
            <person name="Chen X."/>
        </authorList>
    </citation>
    <scope>NUCLEOTIDE SEQUENCE [LARGE SCALE GENOMIC DNA]</scope>
    <source>
        <strain evidence="2">93-210</strain>
    </source>
</reference>
<reference evidence="1 2" key="3">
    <citation type="journal article" date="2022" name="Microbiol. Spectr.">
        <title>Folding features and dynamics of 3D genome architecture in plant fungal pathogens.</title>
        <authorList>
            <person name="Xia C."/>
        </authorList>
    </citation>
    <scope>NUCLEOTIDE SEQUENCE [LARGE SCALE GENOMIC DNA]</scope>
    <source>
        <strain evidence="1 2">93-210</strain>
    </source>
</reference>
<name>A0ACC0DY11_9BASI</name>
<reference evidence="2" key="1">
    <citation type="journal article" date="2018" name="BMC Genomics">
        <title>Genomic insights into host adaptation between the wheat stripe rust pathogen (Puccinia striiformis f. sp. tritici) and the barley stripe rust pathogen (Puccinia striiformis f. sp. hordei).</title>
        <authorList>
            <person name="Xia C."/>
            <person name="Wang M."/>
            <person name="Yin C."/>
            <person name="Cornejo O.E."/>
            <person name="Hulbert S.H."/>
            <person name="Chen X."/>
        </authorList>
    </citation>
    <scope>NUCLEOTIDE SEQUENCE [LARGE SCALE GENOMIC DNA]</scope>
    <source>
        <strain evidence="2">93-210</strain>
    </source>
</reference>
<keyword evidence="2" id="KW-1185">Reference proteome</keyword>
<dbReference type="EMBL" id="CM045877">
    <property type="protein sequence ID" value="KAI7940875.1"/>
    <property type="molecule type" value="Genomic_DNA"/>
</dbReference>
<gene>
    <name evidence="1" type="ORF">MJO28_013160</name>
</gene>
<protein>
    <submittedName>
        <fullName evidence="1">Uncharacterized protein</fullName>
    </submittedName>
</protein>
<organism evidence="1 2">
    <name type="scientific">Puccinia striiformis f. sp. tritici</name>
    <dbReference type="NCBI Taxonomy" id="168172"/>
    <lineage>
        <taxon>Eukaryota</taxon>
        <taxon>Fungi</taxon>
        <taxon>Dikarya</taxon>
        <taxon>Basidiomycota</taxon>
        <taxon>Pucciniomycotina</taxon>
        <taxon>Pucciniomycetes</taxon>
        <taxon>Pucciniales</taxon>
        <taxon>Pucciniaceae</taxon>
        <taxon>Puccinia</taxon>
    </lineage>
</organism>
<evidence type="ECO:0000313" key="2">
    <source>
        <dbReference type="Proteomes" id="UP001060170"/>
    </source>
</evidence>